<keyword evidence="12" id="KW-0732">Signal</keyword>
<keyword evidence="16" id="KW-1185">Reference proteome</keyword>
<dbReference type="Gene3D" id="2.60.40.1730">
    <property type="entry name" value="tricorn interacting facor f3 domain"/>
    <property type="match status" value="1"/>
</dbReference>
<name>A0A1G7HLZ9_9FLAO</name>
<reference evidence="16" key="1">
    <citation type="submission" date="2016-10" db="EMBL/GenBank/DDBJ databases">
        <authorList>
            <person name="Varghese N."/>
            <person name="Submissions S."/>
        </authorList>
    </citation>
    <scope>NUCLEOTIDE SEQUENCE [LARGE SCALE GENOMIC DNA]</scope>
    <source>
        <strain evidence="16">DSM 24729</strain>
    </source>
</reference>
<evidence type="ECO:0000256" key="3">
    <source>
        <dbReference type="ARBA" id="ARBA00010136"/>
    </source>
</evidence>
<dbReference type="eggNOG" id="COG0308">
    <property type="taxonomic scope" value="Bacteria"/>
</dbReference>
<evidence type="ECO:0000256" key="1">
    <source>
        <dbReference type="ARBA" id="ARBA00000098"/>
    </source>
</evidence>
<dbReference type="GO" id="GO:0043171">
    <property type="term" value="P:peptide catabolic process"/>
    <property type="evidence" value="ECO:0007669"/>
    <property type="project" value="TreeGrafter"/>
</dbReference>
<dbReference type="GO" id="GO:0016285">
    <property type="term" value="F:alanyl aminopeptidase activity"/>
    <property type="evidence" value="ECO:0007669"/>
    <property type="project" value="UniProtKB-EC"/>
</dbReference>
<dbReference type="Pfam" id="PF01433">
    <property type="entry name" value="Peptidase_M1"/>
    <property type="match status" value="1"/>
</dbReference>
<comment type="catalytic activity">
    <reaction evidence="1">
        <text>Release of an N-terminal amino acid, Xaa-|-Yaa- from a peptide, amide or arylamide. Xaa is preferably Ala, but may be most amino acids including Pro (slow action). When a terminal hydrophobic residue is followed by a prolyl residue, the two may be released as an intact Xaa-Pro dipeptide.</text>
        <dbReference type="EC" id="3.4.11.2"/>
    </reaction>
</comment>
<dbReference type="Gene3D" id="1.10.390.10">
    <property type="entry name" value="Neutral Protease Domain 2"/>
    <property type="match status" value="1"/>
</dbReference>
<evidence type="ECO:0000256" key="8">
    <source>
        <dbReference type="ARBA" id="ARBA00022723"/>
    </source>
</evidence>
<dbReference type="GO" id="GO:0070006">
    <property type="term" value="F:metalloaminopeptidase activity"/>
    <property type="evidence" value="ECO:0007669"/>
    <property type="project" value="TreeGrafter"/>
</dbReference>
<dbReference type="InterPro" id="IPR042097">
    <property type="entry name" value="Aminopeptidase_N-like_N_sf"/>
</dbReference>
<dbReference type="SUPFAM" id="SSF55486">
    <property type="entry name" value="Metalloproteases ('zincins'), catalytic domain"/>
    <property type="match status" value="1"/>
</dbReference>
<proteinExistence type="inferred from homology"/>
<evidence type="ECO:0000256" key="6">
    <source>
        <dbReference type="ARBA" id="ARBA00022438"/>
    </source>
</evidence>
<comment type="cofactor">
    <cofactor evidence="2">
        <name>Zn(2+)</name>
        <dbReference type="ChEBI" id="CHEBI:29105"/>
    </cofactor>
</comment>
<dbReference type="GO" id="GO:0042277">
    <property type="term" value="F:peptide binding"/>
    <property type="evidence" value="ECO:0007669"/>
    <property type="project" value="TreeGrafter"/>
</dbReference>
<feature type="signal peptide" evidence="12">
    <location>
        <begin position="1"/>
        <end position="18"/>
    </location>
</feature>
<evidence type="ECO:0000256" key="9">
    <source>
        <dbReference type="ARBA" id="ARBA00022801"/>
    </source>
</evidence>
<dbReference type="GO" id="GO:0005615">
    <property type="term" value="C:extracellular space"/>
    <property type="evidence" value="ECO:0007669"/>
    <property type="project" value="TreeGrafter"/>
</dbReference>
<dbReference type="CDD" id="cd09603">
    <property type="entry name" value="M1_APN_like"/>
    <property type="match status" value="1"/>
</dbReference>
<dbReference type="GO" id="GO:0005737">
    <property type="term" value="C:cytoplasm"/>
    <property type="evidence" value="ECO:0007669"/>
    <property type="project" value="TreeGrafter"/>
</dbReference>
<evidence type="ECO:0000256" key="5">
    <source>
        <dbReference type="ARBA" id="ARBA00015611"/>
    </source>
</evidence>
<dbReference type="InterPro" id="IPR001930">
    <property type="entry name" value="Peptidase_M1"/>
</dbReference>
<dbReference type="InterPro" id="IPR027268">
    <property type="entry name" value="Peptidase_M4/M1_CTD_sf"/>
</dbReference>
<evidence type="ECO:0000256" key="11">
    <source>
        <dbReference type="ARBA" id="ARBA00023049"/>
    </source>
</evidence>
<dbReference type="Pfam" id="PF17900">
    <property type="entry name" value="Peptidase_M1_N"/>
    <property type="match status" value="1"/>
</dbReference>
<dbReference type="Proteomes" id="UP000182114">
    <property type="component" value="Unassembled WGS sequence"/>
</dbReference>
<dbReference type="PANTHER" id="PTHR11533">
    <property type="entry name" value="PROTEASE M1 ZINC METALLOPROTEASE"/>
    <property type="match status" value="1"/>
</dbReference>
<comment type="similarity">
    <text evidence="3">Belongs to the peptidase M1 family.</text>
</comment>
<feature type="chain" id="PRO_5010307012" description="Aminopeptidase N" evidence="12">
    <location>
        <begin position="19"/>
        <end position="696"/>
    </location>
</feature>
<dbReference type="InterPro" id="IPR045357">
    <property type="entry name" value="Aminopeptidase_N-like_N"/>
</dbReference>
<dbReference type="InterPro" id="IPR014782">
    <property type="entry name" value="Peptidase_M1_dom"/>
</dbReference>
<evidence type="ECO:0000256" key="12">
    <source>
        <dbReference type="SAM" id="SignalP"/>
    </source>
</evidence>
<accession>A0A1G7HLZ9</accession>
<dbReference type="EC" id="3.4.11.2" evidence="4"/>
<feature type="domain" description="Peptidase M1 membrane alanine aminopeptidase" evidence="13">
    <location>
        <begin position="235"/>
        <end position="435"/>
    </location>
</feature>
<feature type="domain" description="Aminopeptidase N-like N-terminal" evidence="14">
    <location>
        <begin position="30"/>
        <end position="196"/>
    </location>
</feature>
<dbReference type="GO" id="GO:0008270">
    <property type="term" value="F:zinc ion binding"/>
    <property type="evidence" value="ECO:0007669"/>
    <property type="project" value="InterPro"/>
</dbReference>
<evidence type="ECO:0000259" key="13">
    <source>
        <dbReference type="Pfam" id="PF01433"/>
    </source>
</evidence>
<protein>
    <recommendedName>
        <fullName evidence="5">Aminopeptidase N</fullName>
        <ecNumber evidence="4">3.4.11.2</ecNumber>
    </recommendedName>
</protein>
<dbReference type="PANTHER" id="PTHR11533:SF174">
    <property type="entry name" value="PUROMYCIN-SENSITIVE AMINOPEPTIDASE-RELATED"/>
    <property type="match status" value="1"/>
</dbReference>
<sequence length="696" mass="80982">MRHLFISFCLFLSITLSAQEQKSVDFISGDLSITVVPEQKQVNGTITYTFDILKPVDSIFLDAKNFTFTTVRLNNKKVKYSVDDKHIIIRKKFKKDGAQQLQLSYEVQPTQTVYFIGWEDDANKNKQIWTQGQGKYTSHWLPSFDDMNEKVVFDTEITFDSTYQVIANGNLIHSKKNANNTTTWSYDMVQPMSSYLLAFSIANYDKKVVTSADGLPLELYYYPENQQKVEPTYRYTKEIFDFLVSEIGVPYPWQNYKQIPVKDFLYAGMENTTTTIFSDAYMIDSIAFIDRNYVNINAHELAHQWFGNLVTEADGQHHWLQEGFATYYALLAEKELFGAEYYFWKLFDTAETLKQQSKEGKGESLKDPKASSLTFYEKGAWALALLKEEVGTESFKKGIQNYLEKYKFKNVKINDFLVEIEQASGQSLSSFDEIWLENTEFPVAMVYDYLKNNSSSISDFISLQESINKVADKKAQLVLIENAYDKSDSIEFKKRLIFTYAELFSIDFMRKIIASNDLMLRQALSLKITQIPTELQTDFESLLEDQSYSTIENSLYRLFLNFPEQRKTYLEATKDVIGFSDKNVRLLWLTLALVTEDYNSLKTKDYFDELGSYTQAQYDPKTRETAFQYLFQTFGLTDTNLEDLAEASMHHSWQFNKFARALFDELLKDEAYKDRIIALLPKLNEKEKLYLTNKLE</sequence>
<evidence type="ECO:0000256" key="10">
    <source>
        <dbReference type="ARBA" id="ARBA00022833"/>
    </source>
</evidence>
<dbReference type="InterPro" id="IPR050344">
    <property type="entry name" value="Peptidase_M1_aminopeptidases"/>
</dbReference>
<keyword evidence="6 15" id="KW-0031">Aminopeptidase</keyword>
<dbReference type="AlphaFoldDB" id="A0A1G7HLZ9"/>
<evidence type="ECO:0000256" key="7">
    <source>
        <dbReference type="ARBA" id="ARBA00022670"/>
    </source>
</evidence>
<gene>
    <name evidence="15" type="ORF">SAMN04487992_106159</name>
</gene>
<organism evidence="15 16">
    <name type="scientific">Cellulophaga baltica</name>
    <dbReference type="NCBI Taxonomy" id="76594"/>
    <lineage>
        <taxon>Bacteria</taxon>
        <taxon>Pseudomonadati</taxon>
        <taxon>Bacteroidota</taxon>
        <taxon>Flavobacteriia</taxon>
        <taxon>Flavobacteriales</taxon>
        <taxon>Flavobacteriaceae</taxon>
        <taxon>Cellulophaga</taxon>
    </lineage>
</organism>
<keyword evidence="11" id="KW-0482">Metalloprotease</keyword>
<evidence type="ECO:0000256" key="4">
    <source>
        <dbReference type="ARBA" id="ARBA00012564"/>
    </source>
</evidence>
<evidence type="ECO:0000313" key="16">
    <source>
        <dbReference type="Proteomes" id="UP000182114"/>
    </source>
</evidence>
<dbReference type="GO" id="GO:0006508">
    <property type="term" value="P:proteolysis"/>
    <property type="evidence" value="ECO:0007669"/>
    <property type="project" value="UniProtKB-KW"/>
</dbReference>
<dbReference type="RefSeq" id="WP_074538495.1">
    <property type="nucleotide sequence ID" value="NZ_FNBD01000006.1"/>
</dbReference>
<keyword evidence="10" id="KW-0862">Zinc</keyword>
<dbReference type="SUPFAM" id="SSF63737">
    <property type="entry name" value="Leukotriene A4 hydrolase N-terminal domain"/>
    <property type="match status" value="1"/>
</dbReference>
<evidence type="ECO:0000259" key="14">
    <source>
        <dbReference type="Pfam" id="PF17900"/>
    </source>
</evidence>
<evidence type="ECO:0000313" key="15">
    <source>
        <dbReference type="EMBL" id="SDF01492.1"/>
    </source>
</evidence>
<dbReference type="GO" id="GO:0016020">
    <property type="term" value="C:membrane"/>
    <property type="evidence" value="ECO:0007669"/>
    <property type="project" value="TreeGrafter"/>
</dbReference>
<keyword evidence="7" id="KW-0645">Protease</keyword>
<evidence type="ECO:0000256" key="2">
    <source>
        <dbReference type="ARBA" id="ARBA00001947"/>
    </source>
</evidence>
<dbReference type="EMBL" id="FNBD01000006">
    <property type="protein sequence ID" value="SDF01492.1"/>
    <property type="molecule type" value="Genomic_DNA"/>
</dbReference>
<keyword evidence="9" id="KW-0378">Hydrolase</keyword>
<keyword evidence="8" id="KW-0479">Metal-binding</keyword>
<dbReference type="PRINTS" id="PR00756">
    <property type="entry name" value="ALADIPTASE"/>
</dbReference>